<keyword evidence="2" id="KW-1185">Reference proteome</keyword>
<gene>
    <name evidence="1" type="ORF">F0562_018605</name>
</gene>
<dbReference type="EMBL" id="CM018052">
    <property type="protein sequence ID" value="KAA8515784.1"/>
    <property type="molecule type" value="Genomic_DNA"/>
</dbReference>
<dbReference type="AlphaFoldDB" id="A0A5J4ZDD0"/>
<protein>
    <submittedName>
        <fullName evidence="1">Uncharacterized protein</fullName>
    </submittedName>
</protein>
<organism evidence="1 2">
    <name type="scientific">Nyssa sinensis</name>
    <dbReference type="NCBI Taxonomy" id="561372"/>
    <lineage>
        <taxon>Eukaryota</taxon>
        <taxon>Viridiplantae</taxon>
        <taxon>Streptophyta</taxon>
        <taxon>Embryophyta</taxon>
        <taxon>Tracheophyta</taxon>
        <taxon>Spermatophyta</taxon>
        <taxon>Magnoliopsida</taxon>
        <taxon>eudicotyledons</taxon>
        <taxon>Gunneridae</taxon>
        <taxon>Pentapetalae</taxon>
        <taxon>asterids</taxon>
        <taxon>Cornales</taxon>
        <taxon>Nyssaceae</taxon>
        <taxon>Nyssa</taxon>
    </lineage>
</organism>
<accession>A0A5J4ZDD0</accession>
<sequence length="116" mass="13162">MVGSARVMNLRINPDYDRDVCDMETVLKTRKMVFMLASRGVSNKVMNLRINSGYDRHVCDKEMVPKTRETVLAVVWRGVSSNYSLQIGLHGGMERKWQLLLAVDMFSINLISPIGS</sequence>
<proteinExistence type="predicted"/>
<reference evidence="1 2" key="1">
    <citation type="submission" date="2019-09" db="EMBL/GenBank/DDBJ databases">
        <title>A chromosome-level genome assembly of the Chinese tupelo Nyssa sinensis.</title>
        <authorList>
            <person name="Yang X."/>
            <person name="Kang M."/>
            <person name="Yang Y."/>
            <person name="Xiong H."/>
            <person name="Wang M."/>
            <person name="Zhang Z."/>
            <person name="Wang Z."/>
            <person name="Wu H."/>
            <person name="Ma T."/>
            <person name="Liu J."/>
            <person name="Xi Z."/>
        </authorList>
    </citation>
    <scope>NUCLEOTIDE SEQUENCE [LARGE SCALE GENOMIC DNA]</scope>
    <source>
        <strain evidence="1">J267</strain>
        <tissue evidence="1">Leaf</tissue>
    </source>
</reference>
<evidence type="ECO:0000313" key="2">
    <source>
        <dbReference type="Proteomes" id="UP000325577"/>
    </source>
</evidence>
<dbReference type="Proteomes" id="UP000325577">
    <property type="component" value="Linkage Group LG9"/>
</dbReference>
<name>A0A5J4ZDD0_9ASTE</name>
<evidence type="ECO:0000313" key="1">
    <source>
        <dbReference type="EMBL" id="KAA8515784.1"/>
    </source>
</evidence>